<gene>
    <name evidence="8" type="primary">TRS31</name>
    <name evidence="8" type="ORF">TCON_2418</name>
</gene>
<dbReference type="InterPro" id="IPR007194">
    <property type="entry name" value="TRAPP_component"/>
</dbReference>
<keyword evidence="6" id="KW-0931">ER-Golgi transport</keyword>
<name>A0ABQ7HW18_9MICR</name>
<dbReference type="Gene3D" id="3.30.1380.20">
    <property type="entry name" value="Trafficking protein particle complex subunit 3"/>
    <property type="match status" value="1"/>
</dbReference>
<keyword evidence="5" id="KW-0256">Endoplasmic reticulum</keyword>
<dbReference type="Proteomes" id="UP001516464">
    <property type="component" value="Unassembled WGS sequence"/>
</dbReference>
<accession>A0ABQ7HW18</accession>
<evidence type="ECO:0000256" key="7">
    <source>
        <dbReference type="ARBA" id="ARBA00023034"/>
    </source>
</evidence>
<keyword evidence="9" id="KW-1185">Reference proteome</keyword>
<comment type="caution">
    <text evidence="8">The sequence shown here is derived from an EMBL/GenBank/DDBJ whole genome shotgun (WGS) entry which is preliminary data.</text>
</comment>
<evidence type="ECO:0000313" key="9">
    <source>
        <dbReference type="Proteomes" id="UP001516464"/>
    </source>
</evidence>
<evidence type="ECO:0000256" key="2">
    <source>
        <dbReference type="ARBA" id="ARBA00004555"/>
    </source>
</evidence>
<sequence>MSDIVSCSFFCSFTCGLVQYLLETNQEESLYRMGKEVGVRWLELKQKTRDVSLVANLQKLTFSILPELYSSKRTIERGDEDGTFILTETTSLFSKFVSVPKEYEGFSIDIFVCGFIEAILKGFGYDSKVEAIYRPIEDDTIYFIRIKNKNE</sequence>
<keyword evidence="4" id="KW-0813">Transport</keyword>
<organism evidence="8 9">
    <name type="scientific">Astathelohania contejeani</name>
    <dbReference type="NCBI Taxonomy" id="164912"/>
    <lineage>
        <taxon>Eukaryota</taxon>
        <taxon>Fungi</taxon>
        <taxon>Fungi incertae sedis</taxon>
        <taxon>Microsporidia</taxon>
        <taxon>Astathelohaniidae</taxon>
        <taxon>Astathelohania</taxon>
    </lineage>
</organism>
<dbReference type="SUPFAM" id="SSF111126">
    <property type="entry name" value="Ligand-binding domain in the NO signalling and Golgi transport"/>
    <property type="match status" value="1"/>
</dbReference>
<dbReference type="InterPro" id="IPR016696">
    <property type="entry name" value="TRAPP-I_su5"/>
</dbReference>
<comment type="subcellular location">
    <subcellularLocation>
        <location evidence="1">Endoplasmic reticulum</location>
    </subcellularLocation>
    <subcellularLocation>
        <location evidence="2">Golgi apparatus</location>
    </subcellularLocation>
</comment>
<dbReference type="EMBL" id="SBIQ01000298">
    <property type="protein sequence ID" value="KAF7680967.1"/>
    <property type="molecule type" value="Genomic_DNA"/>
</dbReference>
<evidence type="ECO:0000256" key="4">
    <source>
        <dbReference type="ARBA" id="ARBA00022448"/>
    </source>
</evidence>
<keyword evidence="7" id="KW-0333">Golgi apparatus</keyword>
<dbReference type="PANTHER" id="PTHR20902:SF0">
    <property type="entry name" value="TRAFFICKING PROTEIN PARTICLE COMPLEX SUBUNIT 5"/>
    <property type="match status" value="1"/>
</dbReference>
<evidence type="ECO:0000313" key="8">
    <source>
        <dbReference type="EMBL" id="KAF7680967.1"/>
    </source>
</evidence>
<proteinExistence type="inferred from homology"/>
<dbReference type="InterPro" id="IPR024096">
    <property type="entry name" value="NO_sig/Golgi_transp_ligand-bd"/>
</dbReference>
<evidence type="ECO:0000256" key="3">
    <source>
        <dbReference type="ARBA" id="ARBA00006218"/>
    </source>
</evidence>
<evidence type="ECO:0000256" key="5">
    <source>
        <dbReference type="ARBA" id="ARBA00022824"/>
    </source>
</evidence>
<evidence type="ECO:0000256" key="6">
    <source>
        <dbReference type="ARBA" id="ARBA00022892"/>
    </source>
</evidence>
<reference evidence="8 9" key="1">
    <citation type="submission" date="2019-01" db="EMBL/GenBank/DDBJ databases">
        <title>Genomes sequencing and comparative genomics of infectious freshwater microsporidia, Cucumispora dikerogammari and Thelohania contejeani.</title>
        <authorList>
            <person name="Cormier A."/>
            <person name="Giraud I."/>
            <person name="Wattier R."/>
            <person name="Teixeira M."/>
            <person name="Grandjean F."/>
            <person name="Rigaud T."/>
            <person name="Cordaux R."/>
        </authorList>
    </citation>
    <scope>NUCLEOTIDE SEQUENCE [LARGE SCALE GENOMIC DNA]</scope>
    <source>
        <strain evidence="8">T1</strain>
        <tissue evidence="8">Spores</tissue>
    </source>
</reference>
<evidence type="ECO:0000256" key="1">
    <source>
        <dbReference type="ARBA" id="ARBA00004240"/>
    </source>
</evidence>
<protein>
    <submittedName>
        <fullName evidence="8">Trafficking protein particle complex subunit TRS31</fullName>
    </submittedName>
</protein>
<dbReference type="Pfam" id="PF04051">
    <property type="entry name" value="TRAPP"/>
    <property type="match status" value="1"/>
</dbReference>
<comment type="similarity">
    <text evidence="3">Belongs to the TRAPP small subunits family. BET3 subfamily.</text>
</comment>
<dbReference type="PANTHER" id="PTHR20902">
    <property type="entry name" value="41-2 PROTEIN ANTIGEN-RELATED"/>
    <property type="match status" value="1"/>
</dbReference>